<dbReference type="GO" id="GO:0017004">
    <property type="term" value="P:cytochrome complex assembly"/>
    <property type="evidence" value="ECO:0007669"/>
    <property type="project" value="UniProtKB-KW"/>
</dbReference>
<dbReference type="Pfam" id="PF05140">
    <property type="entry name" value="ResB"/>
    <property type="match status" value="1"/>
</dbReference>
<dbReference type="Proteomes" id="UP000030403">
    <property type="component" value="Unassembled WGS sequence"/>
</dbReference>
<evidence type="ECO:0000256" key="1">
    <source>
        <dbReference type="ARBA" id="ARBA00004141"/>
    </source>
</evidence>
<evidence type="ECO:0000256" key="5">
    <source>
        <dbReference type="ARBA" id="ARBA00023136"/>
    </source>
</evidence>
<dbReference type="STRING" id="1385511.GCA_000425225_03206"/>
<comment type="caution">
    <text evidence="8">The sequence shown here is derived from an EMBL/GenBank/DDBJ whole genome shotgun (WGS) entry which is preliminary data.</text>
</comment>
<organism evidence="8 9">
    <name type="scientific">Pontibacillus marinus BH030004 = DSM 16465</name>
    <dbReference type="NCBI Taxonomy" id="1385511"/>
    <lineage>
        <taxon>Bacteria</taxon>
        <taxon>Bacillati</taxon>
        <taxon>Bacillota</taxon>
        <taxon>Bacilli</taxon>
        <taxon>Bacillales</taxon>
        <taxon>Bacillaceae</taxon>
        <taxon>Pontibacillus</taxon>
    </lineage>
</organism>
<dbReference type="GO" id="GO:0016020">
    <property type="term" value="C:membrane"/>
    <property type="evidence" value="ECO:0007669"/>
    <property type="project" value="UniProtKB-SubCell"/>
</dbReference>
<evidence type="ECO:0000313" key="9">
    <source>
        <dbReference type="Proteomes" id="UP000030403"/>
    </source>
</evidence>
<feature type="transmembrane region" description="Helical" evidence="6">
    <location>
        <begin position="220"/>
        <end position="242"/>
    </location>
</feature>
<keyword evidence="2 6" id="KW-0812">Transmembrane</keyword>
<evidence type="ECO:0000259" key="7">
    <source>
        <dbReference type="Pfam" id="PF05140"/>
    </source>
</evidence>
<gene>
    <name evidence="8" type="ORF">N783_01995</name>
</gene>
<keyword evidence="3" id="KW-0201">Cytochrome c-type biogenesis</keyword>
<dbReference type="PANTHER" id="PTHR31566:SF0">
    <property type="entry name" value="CYTOCHROME C BIOGENESIS PROTEIN CCS1, CHLOROPLASTIC"/>
    <property type="match status" value="1"/>
</dbReference>
<comment type="subcellular location">
    <subcellularLocation>
        <location evidence="1">Membrane</location>
        <topology evidence="1">Multi-pass membrane protein</topology>
    </subcellularLocation>
</comment>
<evidence type="ECO:0000256" key="6">
    <source>
        <dbReference type="SAM" id="Phobius"/>
    </source>
</evidence>
<proteinExistence type="predicted"/>
<dbReference type="InterPro" id="IPR007816">
    <property type="entry name" value="ResB-like_domain"/>
</dbReference>
<keyword evidence="9" id="KW-1185">Reference proteome</keyword>
<name>A0A0A5FXP5_9BACI</name>
<dbReference type="eggNOG" id="COG1333">
    <property type="taxonomic scope" value="Bacteria"/>
</dbReference>
<feature type="transmembrane region" description="Helical" evidence="6">
    <location>
        <begin position="72"/>
        <end position="90"/>
    </location>
</feature>
<dbReference type="RefSeq" id="WP_027446823.1">
    <property type="nucleotide sequence ID" value="NZ_AULJ01000041.1"/>
</dbReference>
<feature type="domain" description="ResB-like" evidence="7">
    <location>
        <begin position="70"/>
        <end position="524"/>
    </location>
</feature>
<dbReference type="EMBL" id="AVPF01000094">
    <property type="protein sequence ID" value="KGX83608.1"/>
    <property type="molecule type" value="Genomic_DNA"/>
</dbReference>
<dbReference type="PANTHER" id="PTHR31566">
    <property type="entry name" value="CYTOCHROME C BIOGENESIS PROTEIN CCS1, CHLOROPLASTIC"/>
    <property type="match status" value="1"/>
</dbReference>
<sequence length="544" mass="62812">MNKIKCECGHINPEGTVLCESCGKPVEQNQHIDGNKHNKLLNMRYDGSARRSQTYNKSFVDKIWNFFSSVKVGVWLIAITLLASSLGTIFPQEMNNQSSLPADEYYEVNYGLAGKIYYQLGFHDLYGSWWYMLLIASIGISLVICSIDRVVPLYRALKKQKPVRHESFLKRQRVFGEAEHVTDEEKETLLKQLKERRFKVMEQDGHLLAEKGRFSRWGPYVNHIGLIIFLIGALLRFVPAMYVDEQLWVREGETEVIPGTEGEYYIKNEDFFVEMYDENDERYKEAIQKEGGSVPKNYQTNAVLYQRTDDSLPGAQPELEKVKEGSIQVNRPLKIDGFALYQTTYQLNEFKSMSFKLHEKDDPNEESLGEITVDLIDPKQEYKLDNGYRVVLDKYYPEFKMENGEPITESKYPRNPALVFNIYTPENPNDPEVSMLGVGFNIDPSESNDYKLGITNVEMRDVTGLTITKDLTLPILGIGGFIFMIGVIQGMYWNHRRIWVQPRENGLWIAGHTNKNWYGLKRDIQQVIAGTNIPEPNDQLERKE</sequence>
<protein>
    <submittedName>
        <fullName evidence="8">Cytochrome C biogenesis protein</fullName>
    </submittedName>
</protein>
<reference evidence="8 9" key="1">
    <citation type="submission" date="2013-08" db="EMBL/GenBank/DDBJ databases">
        <authorList>
            <person name="Huang J."/>
            <person name="Wang G."/>
        </authorList>
    </citation>
    <scope>NUCLEOTIDE SEQUENCE [LARGE SCALE GENOMIC DNA]</scope>
    <source>
        <strain evidence="8 9">BH030004</strain>
    </source>
</reference>
<dbReference type="OrthoDB" id="9770923at2"/>
<accession>A0A0A5FXP5</accession>
<dbReference type="AlphaFoldDB" id="A0A0A5FXP5"/>
<evidence type="ECO:0000256" key="4">
    <source>
        <dbReference type="ARBA" id="ARBA00022989"/>
    </source>
</evidence>
<feature type="transmembrane region" description="Helical" evidence="6">
    <location>
        <begin position="129"/>
        <end position="151"/>
    </location>
</feature>
<evidence type="ECO:0000313" key="8">
    <source>
        <dbReference type="EMBL" id="KGX83608.1"/>
    </source>
</evidence>
<keyword evidence="5 6" id="KW-0472">Membrane</keyword>
<evidence type="ECO:0000256" key="2">
    <source>
        <dbReference type="ARBA" id="ARBA00022692"/>
    </source>
</evidence>
<dbReference type="InterPro" id="IPR023494">
    <property type="entry name" value="Cyt_c_bgen_Ccs1/CcsB/ResB"/>
</dbReference>
<evidence type="ECO:0000256" key="3">
    <source>
        <dbReference type="ARBA" id="ARBA00022748"/>
    </source>
</evidence>
<keyword evidence="4 6" id="KW-1133">Transmembrane helix</keyword>
<feature type="transmembrane region" description="Helical" evidence="6">
    <location>
        <begin position="471"/>
        <end position="493"/>
    </location>
</feature>